<evidence type="ECO:0000256" key="8">
    <source>
        <dbReference type="SAM" id="Phobius"/>
    </source>
</evidence>
<dbReference type="OrthoDB" id="9775035at2"/>
<organism evidence="10 11">
    <name type="scientific">Orrella marina</name>
    <dbReference type="NCBI Taxonomy" id="2163011"/>
    <lineage>
        <taxon>Bacteria</taxon>
        <taxon>Pseudomonadati</taxon>
        <taxon>Pseudomonadota</taxon>
        <taxon>Betaproteobacteria</taxon>
        <taxon>Burkholderiales</taxon>
        <taxon>Alcaligenaceae</taxon>
        <taxon>Orrella</taxon>
    </lineage>
</organism>
<evidence type="ECO:0000256" key="5">
    <source>
        <dbReference type="ARBA" id="ARBA00022692"/>
    </source>
</evidence>
<dbReference type="GO" id="GO:0016763">
    <property type="term" value="F:pentosyltransferase activity"/>
    <property type="evidence" value="ECO:0007669"/>
    <property type="project" value="TreeGrafter"/>
</dbReference>
<evidence type="ECO:0000313" key="10">
    <source>
        <dbReference type="EMBL" id="AWB33651.1"/>
    </source>
</evidence>
<evidence type="ECO:0000256" key="7">
    <source>
        <dbReference type="ARBA" id="ARBA00023136"/>
    </source>
</evidence>
<dbReference type="Proteomes" id="UP000244571">
    <property type="component" value="Chromosome"/>
</dbReference>
<feature type="transmembrane region" description="Helical" evidence="8">
    <location>
        <begin position="96"/>
        <end position="117"/>
    </location>
</feature>
<keyword evidence="6 8" id="KW-1133">Transmembrane helix</keyword>
<keyword evidence="3 10" id="KW-0328">Glycosyltransferase</keyword>
<dbReference type="GO" id="GO:0010041">
    <property type="term" value="P:response to iron(III) ion"/>
    <property type="evidence" value="ECO:0007669"/>
    <property type="project" value="TreeGrafter"/>
</dbReference>
<evidence type="ECO:0000256" key="3">
    <source>
        <dbReference type="ARBA" id="ARBA00022676"/>
    </source>
</evidence>
<dbReference type="GO" id="GO:0005886">
    <property type="term" value="C:plasma membrane"/>
    <property type="evidence" value="ECO:0007669"/>
    <property type="project" value="UniProtKB-SubCell"/>
</dbReference>
<keyword evidence="5 8" id="KW-0812">Transmembrane</keyword>
<keyword evidence="2" id="KW-1003">Cell membrane</keyword>
<proteinExistence type="predicted"/>
<keyword evidence="4 10" id="KW-0808">Transferase</keyword>
<evidence type="ECO:0000256" key="2">
    <source>
        <dbReference type="ARBA" id="ARBA00022475"/>
    </source>
</evidence>
<feature type="transmembrane region" description="Helical" evidence="8">
    <location>
        <begin position="331"/>
        <end position="350"/>
    </location>
</feature>
<dbReference type="InterPro" id="IPR038731">
    <property type="entry name" value="RgtA/B/C-like"/>
</dbReference>
<comment type="subcellular location">
    <subcellularLocation>
        <location evidence="1">Cell membrane</location>
        <topology evidence="1">Multi-pass membrane protein</topology>
    </subcellularLocation>
</comment>
<evidence type="ECO:0000256" key="1">
    <source>
        <dbReference type="ARBA" id="ARBA00004651"/>
    </source>
</evidence>
<dbReference type="Pfam" id="PF13231">
    <property type="entry name" value="PMT_2"/>
    <property type="match status" value="1"/>
</dbReference>
<protein>
    <submittedName>
        <fullName evidence="10">Dolichyl-phosphate-mannose--protein mannosyltransferase</fullName>
    </submittedName>
</protein>
<feature type="transmembrane region" description="Helical" evidence="8">
    <location>
        <begin position="124"/>
        <end position="142"/>
    </location>
</feature>
<keyword evidence="11" id="KW-1185">Reference proteome</keyword>
<dbReference type="InterPro" id="IPR050297">
    <property type="entry name" value="LipidA_mod_glycosyltrf_83"/>
</dbReference>
<dbReference type="PANTHER" id="PTHR33908:SF3">
    <property type="entry name" value="UNDECAPRENYL PHOSPHATE-ALPHA-4-AMINO-4-DEOXY-L-ARABINOSE ARABINOSYL TRANSFERASE"/>
    <property type="match status" value="1"/>
</dbReference>
<feature type="transmembrane region" description="Helical" evidence="8">
    <location>
        <begin position="197"/>
        <end position="213"/>
    </location>
</feature>
<evidence type="ECO:0000259" key="9">
    <source>
        <dbReference type="Pfam" id="PF13231"/>
    </source>
</evidence>
<dbReference type="EMBL" id="CP028901">
    <property type="protein sequence ID" value="AWB33651.1"/>
    <property type="molecule type" value="Genomic_DNA"/>
</dbReference>
<feature type="domain" description="Glycosyltransferase RgtA/B/C/D-like" evidence="9">
    <location>
        <begin position="75"/>
        <end position="229"/>
    </location>
</feature>
<feature type="transmembrane region" description="Helical" evidence="8">
    <location>
        <begin position="220"/>
        <end position="241"/>
    </location>
</feature>
<dbReference type="RefSeq" id="WP_108621080.1">
    <property type="nucleotide sequence ID" value="NZ_CP028901.1"/>
</dbReference>
<feature type="transmembrane region" description="Helical" evidence="8">
    <location>
        <begin position="274"/>
        <end position="296"/>
    </location>
</feature>
<evidence type="ECO:0000313" key="11">
    <source>
        <dbReference type="Proteomes" id="UP000244571"/>
    </source>
</evidence>
<accession>A0A2R4XIL7</accession>
<name>A0A2R4XIL7_9BURK</name>
<sequence length="546" mass="62533">MLDQVISVLCRIWRRACEPRAVFWLAPIVFIWLAFTAWMRPLHIPDEGRYVGVAWDMVRFDSTWTPLLNGLPYFHKPPLFYWLNEFSFLLFGAHEWAARFPSLVVGWATAMALFLFVRRHRGPQIGLASLLVLVTMPYFFGASQYANLDMMVAGMICLTIMAGAEAVSRLYQGQPGARVFAVSTGVLAALAVLSKGLIGVVLPGGVLFFWILLTGRWRGLALLLSWPVWVGFAVVGVPWFAAMEFEYSGFLHYFFVYQHFERFVSSGFNQQQPFWFFIPVILGFGLPWSIWLVRYLWQRGPMQFDRSWHGLMLLWIGVITVFFSIPASKLIGYAVPVLPALAVLIAEVMVSTWKGWFDGRDLRLSAITGMGAVAMCIGALVGFMFANDHSTESAVRTMEPEIRPDDRFVMVDIYPFDLAFYTRNPYQTWVVFDWPNLPDGDTWRNELDEAGEFAPLLTQDALLEPGQVLPRMCQGPDRTYWFGARPEVGATMPWVVAQDVFYEKRNGETFWKVPVDAQFREQWCKEEDIEKQEDTANTQERPMVRS</sequence>
<feature type="transmembrane region" description="Helical" evidence="8">
    <location>
        <begin position="21"/>
        <end position="39"/>
    </location>
</feature>
<evidence type="ECO:0000256" key="4">
    <source>
        <dbReference type="ARBA" id="ARBA00022679"/>
    </source>
</evidence>
<dbReference type="AlphaFoldDB" id="A0A2R4XIL7"/>
<feature type="transmembrane region" description="Helical" evidence="8">
    <location>
        <begin position="308"/>
        <end position="325"/>
    </location>
</feature>
<evidence type="ECO:0000256" key="6">
    <source>
        <dbReference type="ARBA" id="ARBA00022989"/>
    </source>
</evidence>
<dbReference type="KEGG" id="boz:DBV39_07980"/>
<dbReference type="PANTHER" id="PTHR33908">
    <property type="entry name" value="MANNOSYLTRANSFERASE YKCB-RELATED"/>
    <property type="match status" value="1"/>
</dbReference>
<reference evidence="10 11" key="1">
    <citation type="submission" date="2018-04" db="EMBL/GenBank/DDBJ databases">
        <title>Bordetella sp. HZ20 isolated from seawater.</title>
        <authorList>
            <person name="Sun C."/>
        </authorList>
    </citation>
    <scope>NUCLEOTIDE SEQUENCE [LARGE SCALE GENOMIC DNA]</scope>
    <source>
        <strain evidence="10 11">HZ20</strain>
    </source>
</reference>
<gene>
    <name evidence="10" type="ORF">DBV39_07980</name>
</gene>
<keyword evidence="7 8" id="KW-0472">Membrane</keyword>
<dbReference type="GO" id="GO:0009103">
    <property type="term" value="P:lipopolysaccharide biosynthetic process"/>
    <property type="evidence" value="ECO:0007669"/>
    <property type="project" value="UniProtKB-ARBA"/>
</dbReference>
<feature type="transmembrane region" description="Helical" evidence="8">
    <location>
        <begin position="362"/>
        <end position="386"/>
    </location>
</feature>